<evidence type="ECO:0000313" key="4">
    <source>
        <dbReference type="Proteomes" id="UP000230423"/>
    </source>
</evidence>
<dbReference type="Pfam" id="PF01400">
    <property type="entry name" value="Astacin"/>
    <property type="match status" value="1"/>
</dbReference>
<protein>
    <submittedName>
        <fullName evidence="3">Astacin</fullName>
    </submittedName>
</protein>
<feature type="non-terminal residue" evidence="3">
    <location>
        <position position="1"/>
    </location>
</feature>
<dbReference type="PANTHER" id="PTHR10127">
    <property type="entry name" value="DISCOIDIN, CUB, EGF, LAMININ , AND ZINC METALLOPROTEASE DOMAIN CONTAINING"/>
    <property type="match status" value="1"/>
</dbReference>
<evidence type="ECO:0000259" key="2">
    <source>
        <dbReference type="PROSITE" id="PS51864"/>
    </source>
</evidence>
<dbReference type="InterPro" id="IPR024079">
    <property type="entry name" value="MetalloPept_cat_dom_sf"/>
</dbReference>
<dbReference type="PROSITE" id="PS51864">
    <property type="entry name" value="ASTACIN"/>
    <property type="match status" value="1"/>
</dbReference>
<dbReference type="InterPro" id="IPR001506">
    <property type="entry name" value="Peptidase_M12A"/>
</dbReference>
<feature type="domain" description="Peptidase M12A" evidence="2">
    <location>
        <begin position="33"/>
        <end position="128"/>
    </location>
</feature>
<accession>A0A2G9UDZ8</accession>
<sequence length="128" mass="14418">YVSCYGVDFLSAADFVEADKLTPESDRLGHHRNGVSRVAKLWPNARIPYAISPHYSSHERALLARAVKQYHEKTCIRFVPRSGGEPDYLFIGKVDGSMNVSIDHTGKRKKIYDTRHCDQPSPHAALSH</sequence>
<evidence type="ECO:0000256" key="1">
    <source>
        <dbReference type="PROSITE-ProRule" id="PRU01211"/>
    </source>
</evidence>
<comment type="caution">
    <text evidence="1">Lacks conserved residue(s) required for the propagation of feature annotation.</text>
</comment>
<dbReference type="Proteomes" id="UP000230423">
    <property type="component" value="Unassembled WGS sequence"/>
</dbReference>
<dbReference type="PANTHER" id="PTHR10127:SF827">
    <property type="entry name" value="ZINC METALLOPROTEINASE NAS-7"/>
    <property type="match status" value="1"/>
</dbReference>
<dbReference type="EMBL" id="KZ347088">
    <property type="protein sequence ID" value="PIO68468.1"/>
    <property type="molecule type" value="Genomic_DNA"/>
</dbReference>
<dbReference type="GO" id="GO:0006508">
    <property type="term" value="P:proteolysis"/>
    <property type="evidence" value="ECO:0007669"/>
    <property type="project" value="InterPro"/>
</dbReference>
<reference evidence="3 4" key="1">
    <citation type="submission" date="2015-09" db="EMBL/GenBank/DDBJ databases">
        <title>Draft genome of the parasitic nematode Teladorsagia circumcincta isolate WARC Sus (inbred).</title>
        <authorList>
            <person name="Mitreva M."/>
        </authorList>
    </citation>
    <scope>NUCLEOTIDE SEQUENCE [LARGE SCALE GENOMIC DNA]</scope>
    <source>
        <strain evidence="3 4">S</strain>
    </source>
</reference>
<evidence type="ECO:0000313" key="3">
    <source>
        <dbReference type="EMBL" id="PIO68468.1"/>
    </source>
</evidence>
<dbReference type="GO" id="GO:0004222">
    <property type="term" value="F:metalloendopeptidase activity"/>
    <property type="evidence" value="ECO:0007669"/>
    <property type="project" value="InterPro"/>
</dbReference>
<gene>
    <name evidence="3" type="ORF">TELCIR_09747</name>
</gene>
<organism evidence="3 4">
    <name type="scientific">Teladorsagia circumcincta</name>
    <name type="common">Brown stomach worm</name>
    <name type="synonym">Ostertagia circumcincta</name>
    <dbReference type="NCBI Taxonomy" id="45464"/>
    <lineage>
        <taxon>Eukaryota</taxon>
        <taxon>Metazoa</taxon>
        <taxon>Ecdysozoa</taxon>
        <taxon>Nematoda</taxon>
        <taxon>Chromadorea</taxon>
        <taxon>Rhabditida</taxon>
        <taxon>Rhabditina</taxon>
        <taxon>Rhabditomorpha</taxon>
        <taxon>Strongyloidea</taxon>
        <taxon>Trichostrongylidae</taxon>
        <taxon>Teladorsagia</taxon>
    </lineage>
</organism>
<name>A0A2G9UDZ8_TELCI</name>
<dbReference type="SUPFAM" id="SSF55486">
    <property type="entry name" value="Metalloproteases ('zincins'), catalytic domain"/>
    <property type="match status" value="1"/>
</dbReference>
<proteinExistence type="predicted"/>
<keyword evidence="4" id="KW-1185">Reference proteome</keyword>
<dbReference type="OrthoDB" id="291007at2759"/>
<dbReference type="Gene3D" id="3.40.390.10">
    <property type="entry name" value="Collagenase (Catalytic Domain)"/>
    <property type="match status" value="1"/>
</dbReference>
<dbReference type="AlphaFoldDB" id="A0A2G9UDZ8"/>